<dbReference type="Proteomes" id="UP000614272">
    <property type="component" value="Unassembled WGS sequence"/>
</dbReference>
<comment type="similarity">
    <text evidence="1">Belongs to the RelE toxin family.</text>
</comment>
<reference evidence="4" key="1">
    <citation type="journal article" date="2019" name="Int. J. Syst. Evol. Microbiol.">
        <title>The Global Catalogue of Microorganisms (GCM) 10K type strain sequencing project: providing services to taxonomists for standard genome sequencing and annotation.</title>
        <authorList>
            <consortium name="The Broad Institute Genomics Platform"/>
            <consortium name="The Broad Institute Genome Sequencing Center for Infectious Disease"/>
            <person name="Wu L."/>
            <person name="Ma J."/>
        </authorList>
    </citation>
    <scope>NUCLEOTIDE SEQUENCE [LARGE SCALE GENOMIC DNA]</scope>
    <source>
        <strain evidence="4">CGMCC 1.12923</strain>
    </source>
</reference>
<comment type="caution">
    <text evidence="3">The sequence shown here is derived from an EMBL/GenBank/DDBJ whole genome shotgun (WGS) entry which is preliminary data.</text>
</comment>
<proteinExistence type="inferred from homology"/>
<sequence>MGYILKWTETALQDIEEIAEYIHRDSPFYASVVVEKMMGRTRELPAQPLAGRVVPEAQTKSIREVLVYDYRLIYEVIEMRQEIVMLAVFHARRNVHKTLIERLD</sequence>
<dbReference type="Pfam" id="PF05016">
    <property type="entry name" value="ParE_toxin"/>
    <property type="match status" value="1"/>
</dbReference>
<dbReference type="InterPro" id="IPR035093">
    <property type="entry name" value="RelE/ParE_toxin_dom_sf"/>
</dbReference>
<organism evidence="3 4">
    <name type="scientific">Lacimicrobium alkaliphilum</name>
    <dbReference type="NCBI Taxonomy" id="1526571"/>
    <lineage>
        <taxon>Bacteria</taxon>
        <taxon>Pseudomonadati</taxon>
        <taxon>Pseudomonadota</taxon>
        <taxon>Gammaproteobacteria</taxon>
        <taxon>Alteromonadales</taxon>
        <taxon>Alteromonadaceae</taxon>
        <taxon>Lacimicrobium</taxon>
    </lineage>
</organism>
<dbReference type="NCBIfam" id="TIGR02385">
    <property type="entry name" value="RelE_StbE"/>
    <property type="match status" value="1"/>
</dbReference>
<dbReference type="InterPro" id="IPR007712">
    <property type="entry name" value="RelE/ParE_toxin"/>
</dbReference>
<dbReference type="InterPro" id="IPR051803">
    <property type="entry name" value="TA_system_RelE-like_toxin"/>
</dbReference>
<dbReference type="PANTHER" id="PTHR33755:SF5">
    <property type="entry name" value="TYPE II TOXIN-ANTITOXIN SYSTEM RELE_PARE FAMILY TOXIN"/>
    <property type="match status" value="1"/>
</dbReference>
<evidence type="ECO:0008006" key="5">
    <source>
        <dbReference type="Google" id="ProtNLM"/>
    </source>
</evidence>
<keyword evidence="2" id="KW-1277">Toxin-antitoxin system</keyword>
<gene>
    <name evidence="3" type="ORF">GCM10011357_31360</name>
</gene>
<evidence type="ECO:0000256" key="2">
    <source>
        <dbReference type="ARBA" id="ARBA00022649"/>
    </source>
</evidence>
<evidence type="ECO:0000313" key="4">
    <source>
        <dbReference type="Proteomes" id="UP000614272"/>
    </source>
</evidence>
<evidence type="ECO:0000313" key="3">
    <source>
        <dbReference type="EMBL" id="GGD74042.1"/>
    </source>
</evidence>
<protein>
    <recommendedName>
        <fullName evidence="5">Plasmid stabilization protein</fullName>
    </recommendedName>
</protein>
<keyword evidence="4" id="KW-1185">Reference proteome</keyword>
<evidence type="ECO:0000256" key="1">
    <source>
        <dbReference type="ARBA" id="ARBA00006226"/>
    </source>
</evidence>
<dbReference type="PANTHER" id="PTHR33755">
    <property type="entry name" value="TOXIN PARE1-RELATED"/>
    <property type="match status" value="1"/>
</dbReference>
<dbReference type="EMBL" id="BMGJ01000015">
    <property type="protein sequence ID" value="GGD74042.1"/>
    <property type="molecule type" value="Genomic_DNA"/>
</dbReference>
<accession>A0ABQ1RPT9</accession>
<dbReference type="Gene3D" id="3.30.2310.20">
    <property type="entry name" value="RelE-like"/>
    <property type="match status" value="1"/>
</dbReference>
<dbReference type="RefSeq" id="WP_099035865.1">
    <property type="nucleotide sequence ID" value="NZ_BMGJ01000015.1"/>
</dbReference>
<name>A0ABQ1RPT9_9ALTE</name>